<keyword evidence="6 8" id="KW-0446">Lipid-binding</keyword>
<dbReference type="PANTHER" id="PTHR30050:SF2">
    <property type="entry name" value="CHROMOSOMAL REPLICATION INITIATOR PROTEIN DNAA"/>
    <property type="match status" value="1"/>
</dbReference>
<dbReference type="NCBIfam" id="TIGR00362">
    <property type="entry name" value="DnaA"/>
    <property type="match status" value="1"/>
</dbReference>
<keyword evidence="7 8" id="KW-0238">DNA-binding</keyword>
<feature type="binding site" evidence="8">
    <location>
        <position position="151"/>
    </location>
    <ligand>
        <name>ATP</name>
        <dbReference type="ChEBI" id="CHEBI:30616"/>
    </ligand>
</feature>
<feature type="domain" description="Chromosomal replication initiator DnaA C-terminal" evidence="13">
    <location>
        <begin position="357"/>
        <end position="426"/>
    </location>
</feature>
<evidence type="ECO:0000256" key="9">
    <source>
        <dbReference type="NCBIfam" id="TIGR00362"/>
    </source>
</evidence>
<evidence type="ECO:0000256" key="5">
    <source>
        <dbReference type="ARBA" id="ARBA00022840"/>
    </source>
</evidence>
<dbReference type="AlphaFoldDB" id="A0A449BKN9"/>
<keyword evidence="3 8" id="KW-0235">DNA replication</keyword>
<feature type="domain" description="AAA+ ATPase" evidence="12">
    <location>
        <begin position="138"/>
        <end position="273"/>
    </location>
</feature>
<dbReference type="GO" id="GO:0005524">
    <property type="term" value="F:ATP binding"/>
    <property type="evidence" value="ECO:0007669"/>
    <property type="project" value="UniProtKB-UniRule"/>
</dbReference>
<dbReference type="SUPFAM" id="SSF48295">
    <property type="entry name" value="TrpR-like"/>
    <property type="match status" value="1"/>
</dbReference>
<dbReference type="Pfam" id="PF00308">
    <property type="entry name" value="Bac_DnaA"/>
    <property type="match status" value="1"/>
</dbReference>
<dbReference type="Gene3D" id="3.30.300.180">
    <property type="match status" value="1"/>
</dbReference>
<dbReference type="InterPro" id="IPR013159">
    <property type="entry name" value="DnaA_C"/>
</dbReference>
<feature type="region of interest" description="Domain I, interacts with DnaA modulators" evidence="8">
    <location>
        <begin position="1"/>
        <end position="84"/>
    </location>
</feature>
<dbReference type="InterPro" id="IPR020591">
    <property type="entry name" value="Chromosome_initiator_DnaA-like"/>
</dbReference>
<dbReference type="Pfam" id="PF11638">
    <property type="entry name" value="DnaA_N"/>
    <property type="match status" value="1"/>
</dbReference>
<feature type="region of interest" description="Domain IV, binds dsDNA" evidence="8">
    <location>
        <begin position="325"/>
        <end position="453"/>
    </location>
</feature>
<evidence type="ECO:0000256" key="6">
    <source>
        <dbReference type="ARBA" id="ARBA00023121"/>
    </source>
</evidence>
<evidence type="ECO:0000256" key="1">
    <source>
        <dbReference type="ARBA" id="ARBA00006583"/>
    </source>
</evidence>
<evidence type="ECO:0000256" key="11">
    <source>
        <dbReference type="RuleBase" id="RU004227"/>
    </source>
</evidence>
<dbReference type="InterPro" id="IPR003593">
    <property type="entry name" value="AAA+_ATPase"/>
</dbReference>
<evidence type="ECO:0000313" key="15">
    <source>
        <dbReference type="Proteomes" id="UP000290909"/>
    </source>
</evidence>
<evidence type="ECO:0000313" key="14">
    <source>
        <dbReference type="EMBL" id="VEU83035.1"/>
    </source>
</evidence>
<comment type="subunit">
    <text evidence="8">Oligomerizes as a right-handed, spiral filament on DNA at oriC.</text>
</comment>
<reference evidence="14 15" key="1">
    <citation type="submission" date="2019-01" db="EMBL/GenBank/DDBJ databases">
        <authorList>
            <consortium name="Pathogen Informatics"/>
        </authorList>
    </citation>
    <scope>NUCLEOTIDE SEQUENCE [LARGE SCALE GENOMIC DNA]</scope>
    <source>
        <strain evidence="14 15">NCTC10172</strain>
    </source>
</reference>
<evidence type="ECO:0000256" key="3">
    <source>
        <dbReference type="ARBA" id="ARBA00022705"/>
    </source>
</evidence>
<comment type="function">
    <text evidence="8 10">Plays an essential role in the initiation and regulation of chromosomal replication. ATP-DnaA binds to the origin of replication (oriC) to initiate formation of the DNA replication initiation complex once per cell cycle. Binds the DnaA box (a 9 base pair repeat at the origin) and separates the double-stranded (ds)DNA. Forms a right-handed helical filament on oriC DNA; dsDNA binds to the exterior of the filament while single-stranded (ss)DNA is stabiized in the filament's interior. The ATP-DnaA-oriC complex binds and stabilizes one strand of the AT-rich DNA unwinding element (DUE), permitting loading of DNA polymerase. After initiation quickly degrades to an ADP-DnaA complex that is not apt for DNA replication. Binds acidic phospholipids.</text>
</comment>
<dbReference type="KEGG" id="ahk:NCTC10172_01083"/>
<dbReference type="InterPro" id="IPR010921">
    <property type="entry name" value="Trp_repressor/repl_initiator"/>
</dbReference>
<organism evidence="14 15">
    <name type="scientific">Acholeplasma hippikon</name>
    <dbReference type="NCBI Taxonomy" id="264636"/>
    <lineage>
        <taxon>Bacteria</taxon>
        <taxon>Bacillati</taxon>
        <taxon>Mycoplasmatota</taxon>
        <taxon>Mollicutes</taxon>
        <taxon>Acholeplasmatales</taxon>
        <taxon>Acholeplasmataceae</taxon>
        <taxon>Acholeplasma</taxon>
    </lineage>
</organism>
<gene>
    <name evidence="8 14" type="primary">dnaA</name>
    <name evidence="14" type="ORF">NCTC10172_01083</name>
</gene>
<dbReference type="GO" id="GO:0008289">
    <property type="term" value="F:lipid binding"/>
    <property type="evidence" value="ECO:0007669"/>
    <property type="project" value="UniProtKB-KW"/>
</dbReference>
<keyword evidence="4 8" id="KW-0547">Nucleotide-binding</keyword>
<comment type="similarity">
    <text evidence="1 8 11">Belongs to the DnaA family.</text>
</comment>
<accession>A0A449BKN9</accession>
<dbReference type="Gene3D" id="1.10.8.60">
    <property type="match status" value="1"/>
</dbReference>
<keyword evidence="5 8" id="KW-0067">ATP-binding</keyword>
<evidence type="ECO:0000259" key="13">
    <source>
        <dbReference type="SMART" id="SM00760"/>
    </source>
</evidence>
<name>A0A449BKN9_9MOLU</name>
<feature type="binding site" evidence="8">
    <location>
        <position position="152"/>
    </location>
    <ligand>
        <name>ATP</name>
        <dbReference type="ChEBI" id="CHEBI:30616"/>
    </ligand>
</feature>
<evidence type="ECO:0000256" key="10">
    <source>
        <dbReference type="RuleBase" id="RU000577"/>
    </source>
</evidence>
<dbReference type="Proteomes" id="UP000290909">
    <property type="component" value="Chromosome"/>
</dbReference>
<dbReference type="SUPFAM" id="SSF52540">
    <property type="entry name" value="P-loop containing nucleoside triphosphate hydrolases"/>
    <property type="match status" value="1"/>
</dbReference>
<dbReference type="GO" id="GO:0003688">
    <property type="term" value="F:DNA replication origin binding"/>
    <property type="evidence" value="ECO:0007669"/>
    <property type="project" value="UniProtKB-UniRule"/>
</dbReference>
<evidence type="ECO:0000256" key="2">
    <source>
        <dbReference type="ARBA" id="ARBA00022490"/>
    </source>
</evidence>
<dbReference type="GO" id="GO:0005886">
    <property type="term" value="C:plasma membrane"/>
    <property type="evidence" value="ECO:0007669"/>
    <property type="project" value="TreeGrafter"/>
</dbReference>
<dbReference type="InterPro" id="IPR001957">
    <property type="entry name" value="Chromosome_initiator_DnaA"/>
</dbReference>
<dbReference type="GO" id="GO:0006270">
    <property type="term" value="P:DNA replication initiation"/>
    <property type="evidence" value="ECO:0007669"/>
    <property type="project" value="UniProtKB-UniRule"/>
</dbReference>
<feature type="binding site" evidence="8">
    <location>
        <position position="153"/>
    </location>
    <ligand>
        <name>ATP</name>
        <dbReference type="ChEBI" id="CHEBI:30616"/>
    </ligand>
</feature>
<dbReference type="SMART" id="SM00760">
    <property type="entry name" value="Bac_DnaA_C"/>
    <property type="match status" value="1"/>
</dbReference>
<evidence type="ECO:0000256" key="4">
    <source>
        <dbReference type="ARBA" id="ARBA00022741"/>
    </source>
</evidence>
<proteinExistence type="inferred from homology"/>
<dbReference type="InterPro" id="IPR024633">
    <property type="entry name" value="DnaA_N_dom"/>
</dbReference>
<dbReference type="HAMAP" id="MF_00377">
    <property type="entry name" value="DnaA_bact"/>
    <property type="match status" value="1"/>
</dbReference>
<dbReference type="Gene3D" id="3.40.50.300">
    <property type="entry name" value="P-loop containing nucleotide triphosphate hydrolases"/>
    <property type="match status" value="1"/>
</dbReference>
<dbReference type="Pfam" id="PF08299">
    <property type="entry name" value="Bac_DnaA_C"/>
    <property type="match status" value="1"/>
</dbReference>
<comment type="subcellular location">
    <subcellularLocation>
        <location evidence="8">Cytoplasm</location>
    </subcellularLocation>
</comment>
<evidence type="ECO:0000256" key="7">
    <source>
        <dbReference type="ARBA" id="ARBA00023125"/>
    </source>
</evidence>
<evidence type="ECO:0000259" key="12">
    <source>
        <dbReference type="SMART" id="SM00382"/>
    </source>
</evidence>
<sequence length="453" mass="52099">MSPYDNLWQTILLDLERLYNEDIYAELFQPITSTYKYQNGLITMVVGSEYIKNRINKLYIGKINELASKYSDNPVRFKFVSQEEITPVEEPVHERKISLDYRQNNLNSTYTFDSFVVGKSNMFAFRMAMKVADQPGAVANPFYIFGDVGLGKTHLMQAIGNYILDNDVTKRILYVKADNFIEDFVSLLSKNNKTDEFNTKYRDIDVILVDDIQIMANATKTQMEFFKLFDFLYLNNKQIVITSDKPASQLTNIMPRLTSRFEAGLSVDIEVPDLDHRISILRRKLHNFDDSVEISDDILAYIASQFTANVREMEGALIRLISYANTFNLEITMDIVNEALGNILKTKRKSDSLNENNYDKIQSVVADYYGITLQDLIGKKRHAKFALPRHIAMYLIKTKYNIAYKTIGSLFSDRDHSTVLSACEKVEKDLKTDSNLKFAVDSIIKKIDSTLLK</sequence>
<dbReference type="InterPro" id="IPR018312">
    <property type="entry name" value="Chromosome_initiator_DnaA_CS"/>
</dbReference>
<dbReference type="PRINTS" id="PR00051">
    <property type="entry name" value="DNAA"/>
</dbReference>
<comment type="caution">
    <text evidence="8">Lacks conserved residue(s) required for the propagation of feature annotation.</text>
</comment>
<dbReference type="GO" id="GO:0006275">
    <property type="term" value="P:regulation of DNA replication"/>
    <property type="evidence" value="ECO:0007669"/>
    <property type="project" value="UniProtKB-UniRule"/>
</dbReference>
<dbReference type="STRING" id="1408416.GCA_000702765_01188"/>
<keyword evidence="15" id="KW-1185">Reference proteome</keyword>
<dbReference type="PANTHER" id="PTHR30050">
    <property type="entry name" value="CHROMOSOMAL REPLICATION INITIATOR PROTEIN DNAA"/>
    <property type="match status" value="1"/>
</dbReference>
<dbReference type="InterPro" id="IPR027417">
    <property type="entry name" value="P-loop_NTPase"/>
</dbReference>
<dbReference type="GO" id="GO:0005737">
    <property type="term" value="C:cytoplasm"/>
    <property type="evidence" value="ECO:0007669"/>
    <property type="project" value="UniProtKB-SubCell"/>
</dbReference>
<protein>
    <recommendedName>
        <fullName evidence="8 9">Chromosomal replication initiator protein DnaA</fullName>
    </recommendedName>
</protein>
<dbReference type="PROSITE" id="PS01008">
    <property type="entry name" value="DNAA"/>
    <property type="match status" value="1"/>
</dbReference>
<dbReference type="RefSeq" id="WP_035369863.1">
    <property type="nucleotide sequence ID" value="NZ_LR215050.1"/>
</dbReference>
<dbReference type="CDD" id="cd06571">
    <property type="entry name" value="Bac_DnaA_C"/>
    <property type="match status" value="1"/>
</dbReference>
<dbReference type="InterPro" id="IPR038454">
    <property type="entry name" value="DnaA_N_sf"/>
</dbReference>
<keyword evidence="2 8" id="KW-0963">Cytoplasm</keyword>
<dbReference type="SMART" id="SM00382">
    <property type="entry name" value="AAA"/>
    <property type="match status" value="1"/>
</dbReference>
<comment type="domain">
    <text evidence="8">Domain I is involved in oligomerization and binding regulators, domain II is flexibile and of varying length in different bacteria, domain III forms the AAA+ region, while domain IV binds dsDNA.</text>
</comment>
<dbReference type="CDD" id="cd00009">
    <property type="entry name" value="AAA"/>
    <property type="match status" value="1"/>
</dbReference>
<dbReference type="Gene3D" id="1.10.1750.10">
    <property type="match status" value="1"/>
</dbReference>
<dbReference type="EMBL" id="LR215050">
    <property type="protein sequence ID" value="VEU83035.1"/>
    <property type="molecule type" value="Genomic_DNA"/>
</dbReference>
<evidence type="ECO:0000256" key="8">
    <source>
        <dbReference type="HAMAP-Rule" id="MF_00377"/>
    </source>
</evidence>
<feature type="binding site" evidence="8">
    <location>
        <position position="149"/>
    </location>
    <ligand>
        <name>ATP</name>
        <dbReference type="ChEBI" id="CHEBI:30616"/>
    </ligand>
</feature>
<dbReference type="InterPro" id="IPR013317">
    <property type="entry name" value="DnaA_dom"/>
</dbReference>